<evidence type="ECO:0008006" key="4">
    <source>
        <dbReference type="Google" id="ProtNLM"/>
    </source>
</evidence>
<sequence length="161" mass="17439">MKKTLLSIVTMAALVSSAAVYAQALEKNIQVEAEVHSVVSMNKADGTPIDKIKLNYDVQNNDGTYTHTENIKIKSATANKVNISMPDTFELKDKDGNHEFTDHKVTLGGKDMKPSLKAVSFDLDTASNDTDLDLVISAKQPDSAPAGIYSGIVKLVIEEEN</sequence>
<name>A0ABX5QVW7_9GAMM</name>
<keyword evidence="3" id="KW-1185">Reference proteome</keyword>
<dbReference type="InterPro" id="IPR007540">
    <property type="entry name" value="Fimbrial_CS1-type"/>
</dbReference>
<evidence type="ECO:0000313" key="3">
    <source>
        <dbReference type="Proteomes" id="UP000288804"/>
    </source>
</evidence>
<accession>A0ABX5QVW7</accession>
<proteinExistence type="predicted"/>
<keyword evidence="1" id="KW-0732">Signal</keyword>
<dbReference type="Pfam" id="PF04449">
    <property type="entry name" value="Fimbrial_CS1"/>
    <property type="match status" value="1"/>
</dbReference>
<evidence type="ECO:0000313" key="2">
    <source>
        <dbReference type="EMBL" id="QAX77325.1"/>
    </source>
</evidence>
<gene>
    <name evidence="2" type="ORF">D5F51_01285</name>
</gene>
<dbReference type="RefSeq" id="WP_129195393.1">
    <property type="nucleotide sequence ID" value="NZ_CABHXI010000032.1"/>
</dbReference>
<evidence type="ECO:0000256" key="1">
    <source>
        <dbReference type="SAM" id="SignalP"/>
    </source>
</evidence>
<dbReference type="Proteomes" id="UP000288804">
    <property type="component" value="Chromosome"/>
</dbReference>
<reference evidence="3" key="1">
    <citation type="submission" date="2018-09" db="EMBL/GenBank/DDBJ databases">
        <title>Yersinia hibernicus sp. nov.</title>
        <authorList>
            <person name="Nguyen S.V."/>
            <person name="Mundanda D.M."/>
            <person name="Anes J."/>
            <person name="Fanning S."/>
        </authorList>
    </citation>
    <scope>NUCLEOTIDE SEQUENCE [LARGE SCALE GENOMIC DNA]</scope>
    <source>
        <strain evidence="3">CFS1934</strain>
    </source>
</reference>
<organism evidence="2 3">
    <name type="scientific">Yersinia hibernica</name>
    <dbReference type="NCBI Taxonomy" id="2339259"/>
    <lineage>
        <taxon>Bacteria</taxon>
        <taxon>Pseudomonadati</taxon>
        <taxon>Pseudomonadota</taxon>
        <taxon>Gammaproteobacteria</taxon>
        <taxon>Enterobacterales</taxon>
        <taxon>Yersiniaceae</taxon>
        <taxon>Yersinia</taxon>
    </lineage>
</organism>
<feature type="signal peptide" evidence="1">
    <location>
        <begin position="1"/>
        <end position="22"/>
    </location>
</feature>
<dbReference type="EMBL" id="CP032487">
    <property type="protein sequence ID" value="QAX77325.1"/>
    <property type="molecule type" value="Genomic_DNA"/>
</dbReference>
<feature type="chain" id="PRO_5046326431" description="Alpha-related fimbriae minor subunit 1" evidence="1">
    <location>
        <begin position="23"/>
        <end position="161"/>
    </location>
</feature>
<protein>
    <recommendedName>
        <fullName evidence="4">Alpha-related fimbriae minor subunit 1</fullName>
    </recommendedName>
</protein>
<dbReference type="Gene3D" id="2.60.40.2040">
    <property type="entry name" value="CFA/I fimbrial subunit E, pilin domain"/>
    <property type="match status" value="1"/>
</dbReference>